<protein>
    <submittedName>
        <fullName evidence="1">Uncharacterized protein</fullName>
    </submittedName>
</protein>
<dbReference type="OrthoDB" id="325673at2"/>
<dbReference type="Proteomes" id="UP000198319">
    <property type="component" value="Unassembled WGS sequence"/>
</dbReference>
<evidence type="ECO:0000313" key="2">
    <source>
        <dbReference type="EMBL" id="OXB17753.1"/>
    </source>
</evidence>
<dbReference type="EMBL" id="MUHG01000024">
    <property type="protein sequence ID" value="OXB17753.1"/>
    <property type="molecule type" value="Genomic_DNA"/>
</dbReference>
<comment type="caution">
    <text evidence="1">The sequence shown here is derived from an EMBL/GenBank/DDBJ whole genome shotgun (WGS) entry which is preliminary data.</text>
</comment>
<accession>A0A1S1J6X0</accession>
<gene>
    <name evidence="2" type="ORF">B0A71_16425</name>
    <name evidence="1" type="ORF">BHE19_05515</name>
</gene>
<evidence type="ECO:0000313" key="3">
    <source>
        <dbReference type="Proteomes" id="UP000180252"/>
    </source>
</evidence>
<dbReference type="EMBL" id="MIKE01000022">
    <property type="protein sequence ID" value="OHT45304.1"/>
    <property type="molecule type" value="Genomic_DNA"/>
</dbReference>
<dbReference type="STRING" id="1278819.BHE19_05515"/>
<dbReference type="NCBIfam" id="NF035938">
    <property type="entry name" value="EboA_domain"/>
    <property type="match status" value="1"/>
</dbReference>
<dbReference type="AlphaFoldDB" id="A0A1S1J6X0"/>
<evidence type="ECO:0000313" key="1">
    <source>
        <dbReference type="EMBL" id="OHT45304.1"/>
    </source>
</evidence>
<sequence length="291" mass="33555">MKTDRTATAIRINSAEIIRTLIRQKLSEAESDWMESHIWFENNTQFFQTFGLVTRKISPIIPKWTLQETILLEELYPGFTTANWDLQQLCRSLLMMHLPEHQNIETIKNLAEMADIKELVSLYKGLFFLKNAKEFILTIQEGIRTNMVAVFDAIALGNPFAAKYLPVDAWNQLVLKALFMGRPLYQIIDLELRKNEKLALIIHDYIHERWSAGRLVSPEIWRLTAGFVNREIADDLTKAIGTGELLTQVAAVKVLKESTFFKENEISEEVLSQSTATWDEIGTQYYSLLKI</sequence>
<keyword evidence="4" id="KW-1185">Reference proteome</keyword>
<proteinExistence type="predicted"/>
<reference evidence="2 4" key="3">
    <citation type="submission" date="2016-11" db="EMBL/GenBank/DDBJ databases">
        <title>Whole genomes of Flavobacteriaceae.</title>
        <authorList>
            <person name="Stine C."/>
            <person name="Li C."/>
            <person name="Tadesse D."/>
        </authorList>
    </citation>
    <scope>NUCLEOTIDE SEQUENCE [LARGE SCALE GENOMIC DNA]</scope>
    <source>
        <strain evidence="2 4">ATCC BAA-2541</strain>
    </source>
</reference>
<evidence type="ECO:0000313" key="4">
    <source>
        <dbReference type="Proteomes" id="UP000198319"/>
    </source>
</evidence>
<dbReference type="RefSeq" id="WP_070906610.1">
    <property type="nucleotide sequence ID" value="NZ_JASTTY010000004.1"/>
</dbReference>
<dbReference type="InterPro" id="IPR047715">
    <property type="entry name" value="EboA_dom"/>
</dbReference>
<reference evidence="3" key="1">
    <citation type="submission" date="2016-09" db="EMBL/GenBank/DDBJ databases">
        <authorList>
            <person name="Chen S."/>
            <person name="Walker E."/>
        </authorList>
    </citation>
    <scope>NUCLEOTIDE SEQUENCE [LARGE SCALE GENOMIC DNA]</scope>
    <source>
        <strain evidence="3">MSU</strain>
    </source>
</reference>
<reference evidence="1" key="2">
    <citation type="submission" date="2016-09" db="EMBL/GenBank/DDBJ databases">
        <authorList>
            <person name="Capua I."/>
            <person name="De Benedictis P."/>
            <person name="Joannis T."/>
            <person name="Lombin L.H."/>
            <person name="Cattoli G."/>
        </authorList>
    </citation>
    <scope>NUCLEOTIDE SEQUENCE [LARGE SCALE GENOMIC DNA]</scope>
    <source>
        <strain evidence="1">MSU</strain>
    </source>
</reference>
<name>A0A1S1J6X0_9FLAO</name>
<dbReference type="Proteomes" id="UP000180252">
    <property type="component" value="Unassembled WGS sequence"/>
</dbReference>
<organism evidence="1 3">
    <name type="scientific">Flavobacterium tructae</name>
    <dbReference type="NCBI Taxonomy" id="1114873"/>
    <lineage>
        <taxon>Bacteria</taxon>
        <taxon>Pseudomonadati</taxon>
        <taxon>Bacteroidota</taxon>
        <taxon>Flavobacteriia</taxon>
        <taxon>Flavobacteriales</taxon>
        <taxon>Flavobacteriaceae</taxon>
        <taxon>Flavobacterium</taxon>
    </lineage>
</organism>